<dbReference type="InterPro" id="IPR021247">
    <property type="entry name" value="DUF2785"/>
</dbReference>
<reference evidence="2 3" key="1">
    <citation type="journal article" date="2015" name="Stand. Genomic Sci.">
        <title>Genomic Encyclopedia of Bacterial and Archaeal Type Strains, Phase III: the genomes of soil and plant-associated and newly described type strains.</title>
        <authorList>
            <person name="Whitman W.B."/>
            <person name="Woyke T."/>
            <person name="Klenk H.P."/>
            <person name="Zhou Y."/>
            <person name="Lilburn T.G."/>
            <person name="Beck B.J."/>
            <person name="De Vos P."/>
            <person name="Vandamme P."/>
            <person name="Eisen J.A."/>
            <person name="Garrity G."/>
            <person name="Hugenholtz P."/>
            <person name="Kyrpides N.C."/>
        </authorList>
    </citation>
    <scope>NUCLEOTIDE SEQUENCE [LARGE SCALE GENOMIC DNA]</scope>
    <source>
        <strain evidence="2 3">CGMCC 1.10821</strain>
    </source>
</reference>
<feature type="chain" id="PRO_5022190513" evidence="1">
    <location>
        <begin position="19"/>
        <end position="289"/>
    </location>
</feature>
<dbReference type="Proteomes" id="UP000315167">
    <property type="component" value="Unassembled WGS sequence"/>
</dbReference>
<evidence type="ECO:0000313" key="3">
    <source>
        <dbReference type="Proteomes" id="UP000315167"/>
    </source>
</evidence>
<sequence>MRHAICIALCLLSAPALAQTCPPAGWDEASLQALKASKFVLSDAAERRKLADGLLACLGDPDPELRDGIAYDALAQWLRAGDFDAAALRSQRDRLYAMLDGNDVQGFRGPFAALVLSEVARTDRIQPWMTPEERAAMVERAAAYLESIDDYRGYDATEGWRHGVAHGADWLMQLALNPALDRAQLERILAAVAVQAVPVDGPAYVFGEPARLAQPVLHAARRGLLSESDWQAWFAALSARLGKRGDGQLAWLARMHNLKAFLTHLYVETDRSDDVQVRALKPVVAGALK</sequence>
<keyword evidence="1" id="KW-0732">Signal</keyword>
<evidence type="ECO:0000256" key="1">
    <source>
        <dbReference type="SAM" id="SignalP"/>
    </source>
</evidence>
<evidence type="ECO:0000313" key="2">
    <source>
        <dbReference type="EMBL" id="TWI01023.1"/>
    </source>
</evidence>
<dbReference type="RefSeq" id="WP_199753480.1">
    <property type="nucleotide sequence ID" value="NZ_VLKN01000006.1"/>
</dbReference>
<gene>
    <name evidence="2" type="ORF">IP90_02645</name>
</gene>
<accession>A0A562L098</accession>
<dbReference type="EMBL" id="VLKN01000006">
    <property type="protein sequence ID" value="TWI01023.1"/>
    <property type="molecule type" value="Genomic_DNA"/>
</dbReference>
<dbReference type="Pfam" id="PF10978">
    <property type="entry name" value="DUF2785"/>
    <property type="match status" value="1"/>
</dbReference>
<organism evidence="2 3">
    <name type="scientific">Luteimonas cucumeris</name>
    <dbReference type="NCBI Taxonomy" id="985012"/>
    <lineage>
        <taxon>Bacteria</taxon>
        <taxon>Pseudomonadati</taxon>
        <taxon>Pseudomonadota</taxon>
        <taxon>Gammaproteobacteria</taxon>
        <taxon>Lysobacterales</taxon>
        <taxon>Lysobacteraceae</taxon>
        <taxon>Luteimonas</taxon>
    </lineage>
</organism>
<name>A0A562L098_9GAMM</name>
<proteinExistence type="predicted"/>
<keyword evidence="3" id="KW-1185">Reference proteome</keyword>
<protein>
    <submittedName>
        <fullName evidence="2">Uncharacterized protein DUF2785</fullName>
    </submittedName>
</protein>
<feature type="signal peptide" evidence="1">
    <location>
        <begin position="1"/>
        <end position="18"/>
    </location>
</feature>
<comment type="caution">
    <text evidence="2">The sequence shown here is derived from an EMBL/GenBank/DDBJ whole genome shotgun (WGS) entry which is preliminary data.</text>
</comment>
<dbReference type="AlphaFoldDB" id="A0A562L098"/>